<evidence type="ECO:0000256" key="4">
    <source>
        <dbReference type="ARBA" id="ARBA00022989"/>
    </source>
</evidence>
<dbReference type="OrthoDB" id="7011692at2"/>
<dbReference type="eggNOG" id="ENOG5030JVG">
    <property type="taxonomic scope" value="Bacteria"/>
</dbReference>
<sequence>MSVSVRLISGSIANGALLAANILIQTISVPIMLGWWSAQQFGLWVLLQTLYSLSVVFDLGHQNYLGYEFQRLCTRDAVRRDFASSIPTAILLGTILLCFWTAVPAFGWADALFGDFVPAEMMDDLSGSMIIYALTWLLTSSVGGILGRALIPFGYYARMAWWRFALLVCANLAALAAVLSGGNVLDAVIASSVANVAVNIAIHLDCFRLWRREEIGFAVPDLRRSWSNLTRSLFVSLRELLTIGNQQGIRLLIAPLAGVSLLGAFTATRTLSNMAMQGINALAGPVEPELLCYLREGKSEPAEATVTLSWIFVLGVIGPVCLLLQWAAPSLFLWWTRGNFHLDPLLFGSLCACIIVYGFAQPLVSIVRGNNILLPQIVANGVSLLITAIGCYLTLTSWGLPGAGFSLLAAEIASFLIYAAAAGGVLRELRLPLPIHAFAASVCGCVSAIAGLFAMAIWPQSVGLSSVLAVIGPLLAAWMAYRSLPANMRTILQRRFPNLSRKRAVLTGDRP</sequence>
<feature type="transmembrane region" description="Helical" evidence="6">
    <location>
        <begin position="438"/>
        <end position="458"/>
    </location>
</feature>
<feature type="transmembrane region" description="Helical" evidence="6">
    <location>
        <begin position="41"/>
        <end position="61"/>
    </location>
</feature>
<dbReference type="HOGENOM" id="CLU_532993_0_0_5"/>
<evidence type="ECO:0000256" key="1">
    <source>
        <dbReference type="ARBA" id="ARBA00004651"/>
    </source>
</evidence>
<keyword evidence="5 6" id="KW-0472">Membrane</keyword>
<feature type="transmembrane region" description="Helical" evidence="6">
    <location>
        <begin position="407"/>
        <end position="426"/>
    </location>
</feature>
<dbReference type="PANTHER" id="PTHR30250">
    <property type="entry name" value="PST FAMILY PREDICTED COLANIC ACID TRANSPORTER"/>
    <property type="match status" value="1"/>
</dbReference>
<accession>A0A068SQR7</accession>
<keyword evidence="2" id="KW-1003">Cell membrane</keyword>
<dbReference type="KEGG" id="ngg:RG540_CH11930"/>
<dbReference type="GO" id="GO:0005886">
    <property type="term" value="C:plasma membrane"/>
    <property type="evidence" value="ECO:0007669"/>
    <property type="project" value="UniProtKB-SubCell"/>
</dbReference>
<feature type="transmembrane region" description="Helical" evidence="6">
    <location>
        <begin position="308"/>
        <end position="328"/>
    </location>
</feature>
<organism evidence="7 8">
    <name type="scientific">Neorhizobium galegae bv. orientalis str. HAMBI 540</name>
    <dbReference type="NCBI Taxonomy" id="1028800"/>
    <lineage>
        <taxon>Bacteria</taxon>
        <taxon>Pseudomonadati</taxon>
        <taxon>Pseudomonadota</taxon>
        <taxon>Alphaproteobacteria</taxon>
        <taxon>Hyphomicrobiales</taxon>
        <taxon>Rhizobiaceae</taxon>
        <taxon>Rhizobium/Agrobacterium group</taxon>
        <taxon>Neorhizobium</taxon>
    </lineage>
</organism>
<gene>
    <name evidence="7" type="ORF">RG540_CH11930</name>
</gene>
<dbReference type="PATRIC" id="fig|1028800.3.peg.1211"/>
<dbReference type="EMBL" id="HG938353">
    <property type="protein sequence ID" value="CDN47380.1"/>
    <property type="molecule type" value="Genomic_DNA"/>
</dbReference>
<dbReference type="RefSeq" id="WP_157884586.1">
    <property type="nucleotide sequence ID" value="NZ_HG938353.1"/>
</dbReference>
<keyword evidence="4 6" id="KW-1133">Transmembrane helix</keyword>
<evidence type="ECO:0000313" key="7">
    <source>
        <dbReference type="EMBL" id="CDN47380.1"/>
    </source>
</evidence>
<feature type="transmembrane region" description="Helical" evidence="6">
    <location>
        <begin position="372"/>
        <end position="395"/>
    </location>
</feature>
<evidence type="ECO:0000256" key="6">
    <source>
        <dbReference type="SAM" id="Phobius"/>
    </source>
</evidence>
<feature type="transmembrane region" description="Helical" evidence="6">
    <location>
        <begin position="129"/>
        <end position="151"/>
    </location>
</feature>
<dbReference type="GeneID" id="24258548"/>
<feature type="transmembrane region" description="Helical" evidence="6">
    <location>
        <begin position="12"/>
        <end position="35"/>
    </location>
</feature>
<feature type="transmembrane region" description="Helical" evidence="6">
    <location>
        <begin position="160"/>
        <end position="178"/>
    </location>
</feature>
<evidence type="ECO:0000313" key="8">
    <source>
        <dbReference type="Proteomes" id="UP000028181"/>
    </source>
</evidence>
<feature type="transmembrane region" description="Helical" evidence="6">
    <location>
        <begin position="82"/>
        <end position="109"/>
    </location>
</feature>
<evidence type="ECO:0000256" key="2">
    <source>
        <dbReference type="ARBA" id="ARBA00022475"/>
    </source>
</evidence>
<dbReference type="PANTHER" id="PTHR30250:SF26">
    <property type="entry name" value="PSMA PROTEIN"/>
    <property type="match status" value="1"/>
</dbReference>
<protein>
    <recommendedName>
        <fullName evidence="9">Polysaccharide biosynthesis protein</fullName>
    </recommendedName>
</protein>
<evidence type="ECO:0000256" key="5">
    <source>
        <dbReference type="ARBA" id="ARBA00023136"/>
    </source>
</evidence>
<comment type="subcellular location">
    <subcellularLocation>
        <location evidence="1">Cell membrane</location>
        <topology evidence="1">Multi-pass membrane protein</topology>
    </subcellularLocation>
</comment>
<keyword evidence="3 6" id="KW-0812">Transmembrane</keyword>
<reference evidence="8" key="1">
    <citation type="journal article" date="2014" name="BMC Genomics">
        <title>Genome sequencing of two Neorhizobium galegae strains reveals a noeT gene responsible for the unusual acetylation of the nodulation factors.</title>
        <authorList>
            <person name="Osterman J."/>
            <person name="Marsh J."/>
            <person name="Laine P.K."/>
            <person name="Zeng Z."/>
            <person name="Alatalo E."/>
            <person name="Sullivan J.T."/>
            <person name="Young J.P."/>
            <person name="Thomas-Oates J."/>
            <person name="Paulin L."/>
            <person name="Lindstrom K."/>
        </authorList>
    </citation>
    <scope>NUCLEOTIDE SEQUENCE [LARGE SCALE GENOMIC DNA]</scope>
    <source>
        <strain evidence="8">HAMBI 540</strain>
    </source>
</reference>
<name>A0A068SQR7_NEOGA</name>
<keyword evidence="8" id="KW-1185">Reference proteome</keyword>
<evidence type="ECO:0008006" key="9">
    <source>
        <dbReference type="Google" id="ProtNLM"/>
    </source>
</evidence>
<dbReference type="InterPro" id="IPR050833">
    <property type="entry name" value="Poly_Biosynth_Transport"/>
</dbReference>
<feature type="transmembrane region" description="Helical" evidence="6">
    <location>
        <begin position="340"/>
        <end position="360"/>
    </location>
</feature>
<feature type="transmembrane region" description="Helical" evidence="6">
    <location>
        <begin position="464"/>
        <end position="481"/>
    </location>
</feature>
<proteinExistence type="predicted"/>
<dbReference type="Proteomes" id="UP000028181">
    <property type="component" value="Chromosome I"/>
</dbReference>
<dbReference type="AlphaFoldDB" id="A0A068SQR7"/>
<evidence type="ECO:0000256" key="3">
    <source>
        <dbReference type="ARBA" id="ARBA00022692"/>
    </source>
</evidence>